<reference evidence="1" key="2">
    <citation type="submission" date="2023-04" db="EMBL/GenBank/DDBJ databases">
        <authorList>
            <person name="Bruccoleri R.E."/>
            <person name="Oakeley E.J."/>
            <person name="Faust A.-M."/>
            <person name="Dessus-Babus S."/>
            <person name="Altorfer M."/>
            <person name="Burckhardt D."/>
            <person name="Oertli M."/>
            <person name="Naumann U."/>
            <person name="Petersen F."/>
            <person name="Wong J."/>
        </authorList>
    </citation>
    <scope>NUCLEOTIDE SEQUENCE</scope>
    <source>
        <strain evidence="1">GSM-AAB239-AS_SAM_17_03QT</strain>
        <tissue evidence="1">Leaf</tissue>
    </source>
</reference>
<dbReference type="Proteomes" id="UP001140949">
    <property type="component" value="Unassembled WGS sequence"/>
</dbReference>
<dbReference type="EMBL" id="JANAVB010026796">
    <property type="protein sequence ID" value="KAJ6819015.1"/>
    <property type="molecule type" value="Genomic_DNA"/>
</dbReference>
<reference evidence="1" key="1">
    <citation type="journal article" date="2023" name="GigaByte">
        <title>Genome assembly of the bearded iris, Iris pallida Lam.</title>
        <authorList>
            <person name="Bruccoleri R.E."/>
            <person name="Oakeley E.J."/>
            <person name="Faust A.M.E."/>
            <person name="Altorfer M."/>
            <person name="Dessus-Babus S."/>
            <person name="Burckhardt D."/>
            <person name="Oertli M."/>
            <person name="Naumann U."/>
            <person name="Petersen F."/>
            <person name="Wong J."/>
        </authorList>
    </citation>
    <scope>NUCLEOTIDE SEQUENCE</scope>
    <source>
        <strain evidence="1">GSM-AAB239-AS_SAM_17_03QT</strain>
    </source>
</reference>
<name>A0AAX6FSF7_IRIPA</name>
<dbReference type="AlphaFoldDB" id="A0AAX6FSF7"/>
<organism evidence="1 2">
    <name type="scientific">Iris pallida</name>
    <name type="common">Sweet iris</name>
    <dbReference type="NCBI Taxonomy" id="29817"/>
    <lineage>
        <taxon>Eukaryota</taxon>
        <taxon>Viridiplantae</taxon>
        <taxon>Streptophyta</taxon>
        <taxon>Embryophyta</taxon>
        <taxon>Tracheophyta</taxon>
        <taxon>Spermatophyta</taxon>
        <taxon>Magnoliopsida</taxon>
        <taxon>Liliopsida</taxon>
        <taxon>Asparagales</taxon>
        <taxon>Iridaceae</taxon>
        <taxon>Iridoideae</taxon>
        <taxon>Irideae</taxon>
        <taxon>Iris</taxon>
    </lineage>
</organism>
<keyword evidence="2" id="KW-1185">Reference proteome</keyword>
<gene>
    <name evidence="1" type="ORF">M6B38_404960</name>
</gene>
<sequence length="41" mass="4939">MLLTRSCSIIWFDFVVQIISYQDVSEIVRISKKKYLYKPVK</sequence>
<accession>A0AAX6FSF7</accession>
<evidence type="ECO:0000313" key="2">
    <source>
        <dbReference type="Proteomes" id="UP001140949"/>
    </source>
</evidence>
<evidence type="ECO:0000313" key="1">
    <source>
        <dbReference type="EMBL" id="KAJ6819015.1"/>
    </source>
</evidence>
<proteinExistence type="predicted"/>
<protein>
    <submittedName>
        <fullName evidence="1">NADH dehydrogenase subunit 6 (Plastid)</fullName>
    </submittedName>
</protein>
<comment type="caution">
    <text evidence="1">The sequence shown here is derived from an EMBL/GenBank/DDBJ whole genome shotgun (WGS) entry which is preliminary data.</text>
</comment>